<reference evidence="5" key="2">
    <citation type="journal article" date="2023" name="IMA Fungus">
        <title>Comparative genomic study of the Penicillium genus elucidates a diverse pangenome and 15 lateral gene transfer events.</title>
        <authorList>
            <person name="Petersen C."/>
            <person name="Sorensen T."/>
            <person name="Nielsen M.R."/>
            <person name="Sondergaard T.E."/>
            <person name="Sorensen J.L."/>
            <person name="Fitzpatrick D.A."/>
            <person name="Frisvad J.C."/>
            <person name="Nielsen K.L."/>
        </authorList>
    </citation>
    <scope>NUCLEOTIDE SEQUENCE</scope>
    <source>
        <strain evidence="5">IBT 35673</strain>
    </source>
</reference>
<keyword evidence="2" id="KW-0040">ANK repeat</keyword>
<dbReference type="PANTHER" id="PTHR10039:SF5">
    <property type="entry name" value="NACHT DOMAIN-CONTAINING PROTEIN"/>
    <property type="match status" value="1"/>
</dbReference>
<proteinExistence type="predicted"/>
<feature type="domain" description="NACHT" evidence="4">
    <location>
        <begin position="63"/>
        <end position="188"/>
    </location>
</feature>
<dbReference type="PROSITE" id="PS50297">
    <property type="entry name" value="ANK_REP_REGION"/>
    <property type="match status" value="1"/>
</dbReference>
<accession>A0A9W9R0N4</accession>
<dbReference type="Pfam" id="PF22939">
    <property type="entry name" value="WHD_GPIID"/>
    <property type="match status" value="1"/>
</dbReference>
<evidence type="ECO:0000256" key="2">
    <source>
        <dbReference type="PROSITE-ProRule" id="PRU00023"/>
    </source>
</evidence>
<dbReference type="PANTHER" id="PTHR10039">
    <property type="entry name" value="AMELOGENIN"/>
    <property type="match status" value="1"/>
</dbReference>
<gene>
    <name evidence="5" type="ORF">N7452_000460</name>
</gene>
<feature type="repeat" description="ANK" evidence="2">
    <location>
        <begin position="790"/>
        <end position="822"/>
    </location>
</feature>
<dbReference type="PROSITE" id="PS50837">
    <property type="entry name" value="NACHT"/>
    <property type="match status" value="1"/>
</dbReference>
<dbReference type="InterPro" id="IPR007111">
    <property type="entry name" value="NACHT_NTPase"/>
</dbReference>
<evidence type="ECO:0000256" key="3">
    <source>
        <dbReference type="SAM" id="MobiDB-lite"/>
    </source>
</evidence>
<protein>
    <recommendedName>
        <fullName evidence="4">NACHT domain-containing protein</fullName>
    </recommendedName>
</protein>
<keyword evidence="1" id="KW-0677">Repeat</keyword>
<dbReference type="InterPro" id="IPR027417">
    <property type="entry name" value="P-loop_NTPase"/>
</dbReference>
<dbReference type="InterPro" id="IPR036770">
    <property type="entry name" value="Ankyrin_rpt-contain_sf"/>
</dbReference>
<dbReference type="PROSITE" id="PS50088">
    <property type="entry name" value="ANK_REPEAT"/>
    <property type="match status" value="2"/>
</dbReference>
<dbReference type="Gene3D" id="1.25.40.20">
    <property type="entry name" value="Ankyrin repeat-containing domain"/>
    <property type="match status" value="3"/>
</dbReference>
<dbReference type="AlphaFoldDB" id="A0A9W9R0N4"/>
<evidence type="ECO:0000256" key="1">
    <source>
        <dbReference type="ARBA" id="ARBA00022737"/>
    </source>
</evidence>
<dbReference type="EMBL" id="JAPZBQ010000001">
    <property type="protein sequence ID" value="KAJ5351486.1"/>
    <property type="molecule type" value="Genomic_DNA"/>
</dbReference>
<reference evidence="5" key="1">
    <citation type="submission" date="2022-12" db="EMBL/GenBank/DDBJ databases">
        <authorList>
            <person name="Petersen C."/>
        </authorList>
    </citation>
    <scope>NUCLEOTIDE SEQUENCE</scope>
    <source>
        <strain evidence="5">IBT 35673</strain>
    </source>
</reference>
<dbReference type="Gene3D" id="3.40.50.300">
    <property type="entry name" value="P-loop containing nucleotide triphosphate hydrolases"/>
    <property type="match status" value="1"/>
</dbReference>
<feature type="region of interest" description="Disordered" evidence="3">
    <location>
        <begin position="996"/>
        <end position="1032"/>
    </location>
</feature>
<evidence type="ECO:0000313" key="6">
    <source>
        <dbReference type="Proteomes" id="UP001147695"/>
    </source>
</evidence>
<dbReference type="InterPro" id="IPR002110">
    <property type="entry name" value="Ankyrin_rpt"/>
</dbReference>
<dbReference type="InterPro" id="IPR054471">
    <property type="entry name" value="GPIID_WHD"/>
</dbReference>
<dbReference type="SUPFAM" id="SSF48403">
    <property type="entry name" value="Ankyrin repeat"/>
    <property type="match status" value="1"/>
</dbReference>
<dbReference type="SMART" id="SM00248">
    <property type="entry name" value="ANK"/>
    <property type="match status" value="8"/>
</dbReference>
<dbReference type="Pfam" id="PF12796">
    <property type="entry name" value="Ank_2"/>
    <property type="match status" value="2"/>
</dbReference>
<dbReference type="InterPro" id="IPR056884">
    <property type="entry name" value="NPHP3-like_N"/>
</dbReference>
<dbReference type="SUPFAM" id="SSF52540">
    <property type="entry name" value="P-loop containing nucleoside triphosphate hydrolases"/>
    <property type="match status" value="1"/>
</dbReference>
<dbReference type="Proteomes" id="UP001147695">
    <property type="component" value="Unassembled WGS sequence"/>
</dbReference>
<feature type="compositionally biased region" description="Basic and acidic residues" evidence="3">
    <location>
        <begin position="1008"/>
        <end position="1017"/>
    </location>
</feature>
<feature type="repeat" description="ANK" evidence="2">
    <location>
        <begin position="658"/>
        <end position="690"/>
    </location>
</feature>
<organism evidence="5 6">
    <name type="scientific">Penicillium brevicompactum</name>
    <dbReference type="NCBI Taxonomy" id="5074"/>
    <lineage>
        <taxon>Eukaryota</taxon>
        <taxon>Fungi</taxon>
        <taxon>Dikarya</taxon>
        <taxon>Ascomycota</taxon>
        <taxon>Pezizomycotina</taxon>
        <taxon>Eurotiomycetes</taxon>
        <taxon>Eurotiomycetidae</taxon>
        <taxon>Eurotiales</taxon>
        <taxon>Aspergillaceae</taxon>
        <taxon>Penicillium</taxon>
    </lineage>
</organism>
<sequence length="1032" mass="115881">MDLANGPGTPETPQQKLDLDILHSLAFPQMLDRRDNIEHRHANTCQWILGLEEYKSWMANPRGLLWIKGKPGAGKSTLMLFLHQQLQRAHMQNGSHDIRLDFFFTARGIDLQRTPLGMFRSLLCQLFNQEDTVRKQIREKYEQRCREFGGAERNWEWSRVMLQDLFTEAVMASAKQKRVIIFVDALDESGAESARQIAEYFHQLVDRAKRCFLAVKVCISCRHYPTTGNYSATEISVEDHNGADITRYVQDKLSDSTAADDQNQAIREALRVQLIRNAKGVFQWVHLAVSLVQGMILDGAPVGEIHHWLREVPSDLEYVYEYYLNQVIEARNRKLSYLLFQWVCLSQRPLSPSEIIVALESNDIEVTSKSQRWCRHDTSGDVNDQTSKRIKALSGGLVEITLSGNHKQSVHVIHQSANEFLLTKGLMLLSQGIGATTSQLDNKKILLQSEATLYWSCVLYLRRLLVVDVSSKAFENLLIEYWDYHVYRGPPFLEYAVWNVFIHAQKAAESRTYSLQDEYGILNQLVERLVTVRMRFTERPWRGTKHLQKATARMRFKGRPWIGPGLLHIVTAANLSDLVEYMVCNGADIWEIDPVQGTALHVAAQHGHIPAAQKLLSVFHETQLLEYKLLVVAARHGHVEFVKWIFNRNPSFQATGVEATEALRMAAIGSHQQTMRFLIGAGADINARGKDSCTLLQGASSVGDTMTVQLLLDSNANVNAQGGTFGNALQGAAFGGKTEVVRLLLGADVDVNAQGGKYGNALQAAVCSGAIEVVQLLLDAHANVNAQGGTYDNALQAAIYRGEAEIVQLLLEANADVNALGKRFAEIVQLLLEANADVNALGKRFGAAREAAISMKHTNIVQLLVDYCPDFNTQQENYDDANVLTGRVQHGDDSQKGEHYNIATNPQRDREDNTNLKPWKGDQENHSAKLYEGEGGWFTWTDSDIVNNLPSPYWVIPQTEEQENHNIKLQGGVGGCITWTECDRVAMSRNPHWAIPQREEQDNNDVSPPREEQENRNVKLQGGVGGCITWND</sequence>
<evidence type="ECO:0000313" key="5">
    <source>
        <dbReference type="EMBL" id="KAJ5351486.1"/>
    </source>
</evidence>
<comment type="caution">
    <text evidence="5">The sequence shown here is derived from an EMBL/GenBank/DDBJ whole genome shotgun (WGS) entry which is preliminary data.</text>
</comment>
<name>A0A9W9R0N4_PENBR</name>
<feature type="compositionally biased region" description="Basic and acidic residues" evidence="3">
    <location>
        <begin position="907"/>
        <end position="925"/>
    </location>
</feature>
<feature type="region of interest" description="Disordered" evidence="3">
    <location>
        <begin position="905"/>
        <end position="925"/>
    </location>
</feature>
<evidence type="ECO:0000259" key="4">
    <source>
        <dbReference type="PROSITE" id="PS50837"/>
    </source>
</evidence>
<dbReference type="Pfam" id="PF24883">
    <property type="entry name" value="NPHP3_N"/>
    <property type="match status" value="1"/>
</dbReference>